<dbReference type="GO" id="GO:2000022">
    <property type="term" value="P:regulation of jasmonic acid mediated signaling pathway"/>
    <property type="evidence" value="ECO:0007669"/>
    <property type="project" value="UniProtKB-UniRule"/>
</dbReference>
<feature type="compositionally biased region" description="Polar residues" evidence="3">
    <location>
        <begin position="8"/>
        <end position="18"/>
    </location>
</feature>
<dbReference type="InterPro" id="IPR010399">
    <property type="entry name" value="Tify_dom"/>
</dbReference>
<dbReference type="InterPro" id="IPR040390">
    <property type="entry name" value="TIFY/JAZ"/>
</dbReference>
<feature type="domain" description="Tify" evidence="4">
    <location>
        <begin position="43"/>
        <end position="77"/>
    </location>
</feature>
<dbReference type="EMBL" id="SWLB01000006">
    <property type="protein sequence ID" value="KAF3337135.1"/>
    <property type="molecule type" value="Genomic_DNA"/>
</dbReference>
<gene>
    <name evidence="5" type="ORF">FCM35_KLT17722</name>
</gene>
<feature type="region of interest" description="Disordered" evidence="3">
    <location>
        <begin position="1"/>
        <end position="22"/>
    </location>
</feature>
<dbReference type="GO" id="GO:0009611">
    <property type="term" value="P:response to wounding"/>
    <property type="evidence" value="ECO:0007669"/>
    <property type="project" value="UniProtKB-UniRule"/>
</dbReference>
<comment type="domain">
    <text evidence="2">The jas domain is required for interaction with COI1.</text>
</comment>
<evidence type="ECO:0000256" key="2">
    <source>
        <dbReference type="RuleBase" id="RU369065"/>
    </source>
</evidence>
<name>A0A833R273_9POAL</name>
<accession>A0A833R273</accession>
<keyword evidence="2" id="KW-0539">Nucleus</keyword>
<dbReference type="PANTHER" id="PTHR33077:SF157">
    <property type="entry name" value="PROTEIN TIFY"/>
    <property type="match status" value="1"/>
</dbReference>
<keyword evidence="2" id="KW-1184">Jasmonic acid signaling pathway</keyword>
<comment type="subcellular location">
    <subcellularLocation>
        <location evidence="2">Nucleus</location>
    </subcellularLocation>
</comment>
<evidence type="ECO:0000313" key="5">
    <source>
        <dbReference type="EMBL" id="KAF3337135.1"/>
    </source>
</evidence>
<comment type="function">
    <text evidence="2">Repressor of jasmonate responses.</text>
</comment>
<evidence type="ECO:0000313" key="6">
    <source>
        <dbReference type="Proteomes" id="UP000623129"/>
    </source>
</evidence>
<protein>
    <recommendedName>
        <fullName evidence="2">Protein TIFY</fullName>
    </recommendedName>
    <alternativeName>
        <fullName evidence="2">Jasmonate ZIM domain-containing protein</fullName>
    </alternativeName>
</protein>
<evidence type="ECO:0000256" key="3">
    <source>
        <dbReference type="SAM" id="MobiDB-lite"/>
    </source>
</evidence>
<dbReference type="PROSITE" id="PS51320">
    <property type="entry name" value="TIFY"/>
    <property type="match status" value="1"/>
</dbReference>
<dbReference type="Pfam" id="PF06200">
    <property type="entry name" value="tify"/>
    <property type="match status" value="1"/>
</dbReference>
<dbReference type="GO" id="GO:0005634">
    <property type="term" value="C:nucleus"/>
    <property type="evidence" value="ECO:0007669"/>
    <property type="project" value="UniProtKB-SubCell"/>
</dbReference>
<organism evidence="5 6">
    <name type="scientific">Carex littledalei</name>
    <dbReference type="NCBI Taxonomy" id="544730"/>
    <lineage>
        <taxon>Eukaryota</taxon>
        <taxon>Viridiplantae</taxon>
        <taxon>Streptophyta</taxon>
        <taxon>Embryophyta</taxon>
        <taxon>Tracheophyta</taxon>
        <taxon>Spermatophyta</taxon>
        <taxon>Magnoliopsida</taxon>
        <taxon>Liliopsida</taxon>
        <taxon>Poales</taxon>
        <taxon>Cyperaceae</taxon>
        <taxon>Cyperoideae</taxon>
        <taxon>Cariceae</taxon>
        <taxon>Carex</taxon>
        <taxon>Carex subgen. Euthyceras</taxon>
    </lineage>
</organism>
<dbReference type="SMART" id="SM00979">
    <property type="entry name" value="TIFY"/>
    <property type="match status" value="1"/>
</dbReference>
<dbReference type="OrthoDB" id="1914366at2759"/>
<reference evidence="5" key="1">
    <citation type="submission" date="2020-01" db="EMBL/GenBank/DDBJ databases">
        <title>Genome sequence of Kobresia littledalei, the first chromosome-level genome in the family Cyperaceae.</title>
        <authorList>
            <person name="Qu G."/>
        </authorList>
    </citation>
    <scope>NUCLEOTIDE SEQUENCE</scope>
    <source>
        <strain evidence="5">C.B.Clarke</strain>
        <tissue evidence="5">Leaf</tissue>
    </source>
</reference>
<comment type="similarity">
    <text evidence="1 2">Belongs to the TIFY/JAZ family.</text>
</comment>
<proteinExistence type="inferred from homology"/>
<keyword evidence="6" id="KW-1185">Reference proteome</keyword>
<sequence length="167" mass="18472">MEEEKHTTGTAGCYQNMSRPRPPIERNFTFPATSSGSPFASPCENPRPPLTIFFNGAVGIFHLPADQAEYIMEMAGRASNGEGLMANNCNSSQEEVLAKLREDLPIAKQRSLQNFLVKRKERDGPVINFRGGVTYNGNFDNPADLNPSNKAKAKYTKAMIGPLSYIW</sequence>
<dbReference type="GO" id="GO:0031347">
    <property type="term" value="P:regulation of defense response"/>
    <property type="evidence" value="ECO:0007669"/>
    <property type="project" value="UniProtKB-UniRule"/>
</dbReference>
<evidence type="ECO:0000256" key="1">
    <source>
        <dbReference type="ARBA" id="ARBA00008614"/>
    </source>
</evidence>
<evidence type="ECO:0000259" key="4">
    <source>
        <dbReference type="PROSITE" id="PS51320"/>
    </source>
</evidence>
<dbReference type="Proteomes" id="UP000623129">
    <property type="component" value="Unassembled WGS sequence"/>
</dbReference>
<comment type="caution">
    <text evidence="5">The sequence shown here is derived from an EMBL/GenBank/DDBJ whole genome shotgun (WGS) entry which is preliminary data.</text>
</comment>
<dbReference type="PANTHER" id="PTHR33077">
    <property type="entry name" value="PROTEIN TIFY 4A-RELATED-RELATED"/>
    <property type="match status" value="1"/>
</dbReference>
<dbReference type="AlphaFoldDB" id="A0A833R273"/>